<dbReference type="eggNOG" id="ENOG502S50I">
    <property type="taxonomic scope" value="Eukaryota"/>
</dbReference>
<evidence type="ECO:0000256" key="5">
    <source>
        <dbReference type="ARBA" id="ARBA00043089"/>
    </source>
</evidence>
<dbReference type="KEGG" id="ehx:EMIHUDRAFT_431038"/>
<dbReference type="PaxDb" id="2903-EOD04610"/>
<evidence type="ECO:0000313" key="7">
    <source>
        <dbReference type="Proteomes" id="UP000013827"/>
    </source>
</evidence>
<organism evidence="6 7">
    <name type="scientific">Emiliania huxleyi (strain CCMP1516)</name>
    <dbReference type="NCBI Taxonomy" id="280463"/>
    <lineage>
        <taxon>Eukaryota</taxon>
        <taxon>Haptista</taxon>
        <taxon>Haptophyta</taxon>
        <taxon>Prymnesiophyceae</taxon>
        <taxon>Isochrysidales</taxon>
        <taxon>Noelaerhabdaceae</taxon>
        <taxon>Emiliania</taxon>
    </lineage>
</organism>
<dbReference type="RefSeq" id="XP_005759873.1">
    <property type="nucleotide sequence ID" value="XM_005759816.1"/>
</dbReference>
<comment type="subcellular location">
    <subcellularLocation>
        <location evidence="1">Membrane</location>
        <topology evidence="1">Peripheral membrane protein</topology>
    </subcellularLocation>
</comment>
<dbReference type="SUPFAM" id="SSF81585">
    <property type="entry name" value="PsbU/PolX domain-like"/>
    <property type="match status" value="1"/>
</dbReference>
<comment type="similarity">
    <text evidence="2">Belongs to the PsbU family.</text>
</comment>
<dbReference type="Proteomes" id="UP000013827">
    <property type="component" value="Unassembled WGS sequence"/>
</dbReference>
<reference evidence="7" key="1">
    <citation type="journal article" date="2013" name="Nature">
        <title>Pan genome of the phytoplankton Emiliania underpins its global distribution.</title>
        <authorList>
            <person name="Read B.A."/>
            <person name="Kegel J."/>
            <person name="Klute M.J."/>
            <person name="Kuo A."/>
            <person name="Lefebvre S.C."/>
            <person name="Maumus F."/>
            <person name="Mayer C."/>
            <person name="Miller J."/>
            <person name="Monier A."/>
            <person name="Salamov A."/>
            <person name="Young J."/>
            <person name="Aguilar M."/>
            <person name="Claverie J.M."/>
            <person name="Frickenhaus S."/>
            <person name="Gonzalez K."/>
            <person name="Herman E.K."/>
            <person name="Lin Y.C."/>
            <person name="Napier J."/>
            <person name="Ogata H."/>
            <person name="Sarno A.F."/>
            <person name="Shmutz J."/>
            <person name="Schroeder D."/>
            <person name="de Vargas C."/>
            <person name="Verret F."/>
            <person name="von Dassow P."/>
            <person name="Valentin K."/>
            <person name="Van de Peer Y."/>
            <person name="Wheeler G."/>
            <person name="Dacks J.B."/>
            <person name="Delwiche C.F."/>
            <person name="Dyhrman S.T."/>
            <person name="Glockner G."/>
            <person name="John U."/>
            <person name="Richards T."/>
            <person name="Worden A.Z."/>
            <person name="Zhang X."/>
            <person name="Grigoriev I.V."/>
            <person name="Allen A.E."/>
            <person name="Bidle K."/>
            <person name="Borodovsky M."/>
            <person name="Bowler C."/>
            <person name="Brownlee C."/>
            <person name="Cock J.M."/>
            <person name="Elias M."/>
            <person name="Gladyshev V.N."/>
            <person name="Groth M."/>
            <person name="Guda C."/>
            <person name="Hadaegh A."/>
            <person name="Iglesias-Rodriguez M.D."/>
            <person name="Jenkins J."/>
            <person name="Jones B.M."/>
            <person name="Lawson T."/>
            <person name="Leese F."/>
            <person name="Lindquist E."/>
            <person name="Lobanov A."/>
            <person name="Lomsadze A."/>
            <person name="Malik S.B."/>
            <person name="Marsh M.E."/>
            <person name="Mackinder L."/>
            <person name="Mock T."/>
            <person name="Mueller-Roeber B."/>
            <person name="Pagarete A."/>
            <person name="Parker M."/>
            <person name="Probert I."/>
            <person name="Quesneville H."/>
            <person name="Raines C."/>
            <person name="Rensing S.A."/>
            <person name="Riano-Pachon D.M."/>
            <person name="Richier S."/>
            <person name="Rokitta S."/>
            <person name="Shiraiwa Y."/>
            <person name="Soanes D.M."/>
            <person name="van der Giezen M."/>
            <person name="Wahlund T.M."/>
            <person name="Williams B."/>
            <person name="Wilson W."/>
            <person name="Wolfe G."/>
            <person name="Wurch L.L."/>
        </authorList>
    </citation>
    <scope>NUCLEOTIDE SEQUENCE</scope>
</reference>
<keyword evidence="4" id="KW-0472">Membrane</keyword>
<evidence type="ECO:0000256" key="4">
    <source>
        <dbReference type="ARBA" id="ARBA00023136"/>
    </source>
</evidence>
<sequence>MSLSFLTTTLALAPTALRPAPLTRAAAPTMSEPIARREIFSKVLGSAALLSAAAANAEVDYAGVGFLGGSSTIDVNNANIRVYIKLPGMYPNAAGKLVSNAPYKNAGEMYSKCKFTAAESAAVKKYETRFIFLEPKPEYIIDNINNGLYR</sequence>
<dbReference type="Gene3D" id="1.10.150.320">
    <property type="entry name" value="Photosystem II 12 kDa extrinsic protein"/>
    <property type="match status" value="1"/>
</dbReference>
<dbReference type="KEGG" id="ehx:EMIHUDRAFT_419966"/>
<dbReference type="AlphaFoldDB" id="A0A0D3I025"/>
<dbReference type="STRING" id="2903.R1BY69"/>
<dbReference type="GeneID" id="17253594"/>
<dbReference type="GO" id="GO:0015979">
    <property type="term" value="P:photosynthesis"/>
    <property type="evidence" value="ECO:0007669"/>
    <property type="project" value="InterPro"/>
</dbReference>
<name>A0A0D3I025_EMIH1</name>
<dbReference type="HOGENOM" id="CLU_141240_0_0_1"/>
<keyword evidence="7" id="KW-1185">Reference proteome</keyword>
<proteinExistence type="inferred from homology"/>
<dbReference type="GeneID" id="17250761"/>
<evidence type="ECO:0000256" key="2">
    <source>
        <dbReference type="ARBA" id="ARBA00010827"/>
    </source>
</evidence>
<evidence type="ECO:0000313" key="6">
    <source>
        <dbReference type="EnsemblProtists" id="EOD04610"/>
    </source>
</evidence>
<protein>
    <recommendedName>
        <fullName evidence="5">Photosystem II 12 kDa extrinsic protein</fullName>
    </recommendedName>
</protein>
<dbReference type="InterPro" id="IPR010527">
    <property type="entry name" value="PSII_PsbU"/>
</dbReference>
<dbReference type="EnsemblProtists" id="EOD15138">
    <property type="protein sequence ID" value="EOD15138"/>
    <property type="gene ID" value="EMIHUDRAFT_431038"/>
</dbReference>
<dbReference type="EnsemblProtists" id="EOD04610">
    <property type="protein sequence ID" value="EOD04610"/>
    <property type="gene ID" value="EMIHUDRAFT_419966"/>
</dbReference>
<dbReference type="Pfam" id="PF06514">
    <property type="entry name" value="PsbU"/>
    <property type="match status" value="1"/>
</dbReference>
<dbReference type="GO" id="GO:0019898">
    <property type="term" value="C:extrinsic component of membrane"/>
    <property type="evidence" value="ECO:0007669"/>
    <property type="project" value="InterPro"/>
</dbReference>
<evidence type="ECO:0000256" key="3">
    <source>
        <dbReference type="ARBA" id="ARBA00023078"/>
    </source>
</evidence>
<dbReference type="RefSeq" id="XP_005767567.1">
    <property type="nucleotide sequence ID" value="XM_005767510.1"/>
</dbReference>
<dbReference type="GO" id="GO:0042549">
    <property type="term" value="P:photosystem II stabilization"/>
    <property type="evidence" value="ECO:0007669"/>
    <property type="project" value="InterPro"/>
</dbReference>
<reference evidence="6" key="2">
    <citation type="submission" date="2024-10" db="UniProtKB">
        <authorList>
            <consortium name="EnsemblProtists"/>
        </authorList>
    </citation>
    <scope>IDENTIFICATION</scope>
</reference>
<evidence type="ECO:0000256" key="1">
    <source>
        <dbReference type="ARBA" id="ARBA00004170"/>
    </source>
</evidence>
<accession>A0A0D3I025</accession>
<dbReference type="EnsemblProtists" id="EOD07444">
    <property type="protein sequence ID" value="EOD07444"/>
    <property type="gene ID" value="EMIHUDRAFT_428354"/>
</dbReference>
<dbReference type="RefSeq" id="XP_005757039.1">
    <property type="nucleotide sequence ID" value="XM_005756982.1"/>
</dbReference>
<dbReference type="GeneID" id="17261280"/>
<keyword evidence="3" id="KW-0793">Thylakoid</keyword>
<dbReference type="GO" id="GO:0009523">
    <property type="term" value="C:photosystem II"/>
    <property type="evidence" value="ECO:0007669"/>
    <property type="project" value="InterPro"/>
</dbReference>
<dbReference type="KEGG" id="ehx:EMIHUDRAFT_428354"/>
<dbReference type="OMA" id="ANIRVYA"/>